<dbReference type="OrthoDB" id="6499973at2759"/>
<gene>
    <name evidence="3" type="primary">LOC118407820</name>
</gene>
<feature type="transmembrane region" description="Helical" evidence="1">
    <location>
        <begin position="15"/>
        <end position="33"/>
    </location>
</feature>
<dbReference type="KEGG" id="bfo:118407820"/>
<keyword evidence="1" id="KW-0812">Transmembrane</keyword>
<evidence type="ECO:0000256" key="1">
    <source>
        <dbReference type="SAM" id="Phobius"/>
    </source>
</evidence>
<keyword evidence="1" id="KW-0472">Membrane</keyword>
<dbReference type="GO" id="GO:0022857">
    <property type="term" value="F:transmembrane transporter activity"/>
    <property type="evidence" value="ECO:0000318"/>
    <property type="project" value="GO_Central"/>
</dbReference>
<name>A0A9J7HUE4_BRAFL</name>
<dbReference type="Gene3D" id="1.20.1250.20">
    <property type="entry name" value="MFS general substrate transporter like domains"/>
    <property type="match status" value="2"/>
</dbReference>
<dbReference type="Proteomes" id="UP000001554">
    <property type="component" value="Unplaced"/>
</dbReference>
<dbReference type="RefSeq" id="XP_035664244.1">
    <property type="nucleotide sequence ID" value="XM_035808351.1"/>
</dbReference>
<feature type="transmembrane region" description="Helical" evidence="1">
    <location>
        <begin position="87"/>
        <end position="104"/>
    </location>
</feature>
<feature type="transmembrane region" description="Helical" evidence="1">
    <location>
        <begin position="287"/>
        <end position="303"/>
    </location>
</feature>
<evidence type="ECO:0000313" key="2">
    <source>
        <dbReference type="Proteomes" id="UP000001554"/>
    </source>
</evidence>
<feature type="transmembrane region" description="Helical" evidence="1">
    <location>
        <begin position="110"/>
        <end position="134"/>
    </location>
</feature>
<feature type="transmembrane region" description="Helical" evidence="1">
    <location>
        <begin position="404"/>
        <end position="425"/>
    </location>
</feature>
<evidence type="ECO:0000313" key="3">
    <source>
        <dbReference type="RefSeq" id="XP_035664244.1"/>
    </source>
</evidence>
<keyword evidence="1" id="KW-1133">Transmembrane helix</keyword>
<feature type="transmembrane region" description="Helical" evidence="1">
    <location>
        <begin position="169"/>
        <end position="193"/>
    </location>
</feature>
<dbReference type="OMA" id="TINCFTW"/>
<feature type="transmembrane region" description="Helical" evidence="1">
    <location>
        <begin position="341"/>
        <end position="364"/>
    </location>
</feature>
<dbReference type="InterPro" id="IPR036259">
    <property type="entry name" value="MFS_trans_sf"/>
</dbReference>
<dbReference type="InterPro" id="IPR011701">
    <property type="entry name" value="MFS"/>
</dbReference>
<feature type="transmembrane region" description="Helical" evidence="1">
    <location>
        <begin position="315"/>
        <end position="335"/>
    </location>
</feature>
<organism evidence="2 3">
    <name type="scientific">Branchiostoma floridae</name>
    <name type="common">Florida lancelet</name>
    <name type="synonym">Amphioxus</name>
    <dbReference type="NCBI Taxonomy" id="7739"/>
    <lineage>
        <taxon>Eukaryota</taxon>
        <taxon>Metazoa</taxon>
        <taxon>Chordata</taxon>
        <taxon>Cephalochordata</taxon>
        <taxon>Leptocardii</taxon>
        <taxon>Amphioxiformes</taxon>
        <taxon>Branchiostomatidae</taxon>
        <taxon>Branchiostoma</taxon>
    </lineage>
</organism>
<protein>
    <submittedName>
        <fullName evidence="3">Monocarboxylate transporter 10-like</fullName>
    </submittedName>
</protein>
<feature type="transmembrane region" description="Helical" evidence="1">
    <location>
        <begin position="250"/>
        <end position="267"/>
    </location>
</feature>
<keyword evidence="2" id="KW-1185">Reference proteome</keyword>
<dbReference type="AlphaFoldDB" id="A0A9J7HUE4"/>
<dbReference type="PANTHER" id="PTHR11360">
    <property type="entry name" value="MONOCARBOXYLATE TRANSPORTER"/>
    <property type="match status" value="1"/>
</dbReference>
<feature type="transmembrane region" description="Helical" evidence="1">
    <location>
        <begin position="376"/>
        <end position="398"/>
    </location>
</feature>
<dbReference type="SUPFAM" id="SSF103473">
    <property type="entry name" value="MFS general substrate transporter"/>
    <property type="match status" value="1"/>
</dbReference>
<dbReference type="InterPro" id="IPR050327">
    <property type="entry name" value="Proton-linked_MCT"/>
</dbReference>
<feature type="transmembrane region" description="Helical" evidence="1">
    <location>
        <begin position="141"/>
        <end position="163"/>
    </location>
</feature>
<accession>A0A9J7HUE4</accession>
<dbReference type="GeneID" id="118407820"/>
<reference evidence="3" key="1">
    <citation type="submission" date="2025-08" db="UniProtKB">
        <authorList>
            <consortium name="RefSeq"/>
        </authorList>
    </citation>
    <scope>IDENTIFICATION</scope>
    <source>
        <strain evidence="3">S238N-H82</strain>
        <tissue evidence="3">Testes</tissue>
    </source>
</reference>
<dbReference type="GO" id="GO:0005886">
    <property type="term" value="C:plasma membrane"/>
    <property type="evidence" value="ECO:0000318"/>
    <property type="project" value="GO_Central"/>
</dbReference>
<sequence>MKRHGRPAGPPDGGYGWVVCFAAFWTSGVVFGIQNNFAVTYVAILDAFPGADAFRTAWIGSLNWGLQHLCSPLAGVLVDRMGCRKTACVGAVLVFTGLMTSSFASRLEILYVTFGIITGTGMAISNVAAITILGHYFTTRLGLVNGFATTGSCVFTASLPYVINALLRHIGLFNTFRCLSVLGASLLLCALSFKTVPQDVDLHGDAGRKGTANPDDHQDEKTPLRPVERRVSFARRATSVLNMRIWKNRAFVVWCAGCACALTTYYVPHVFIVKHASLILPTYKNEVLVTCIGASSWAGRMFWGRIGDFPRVRRVRLHQMAFFVTGLCSTLVPIATHFAALATLTVVIGFFDGAYISLIGAIVYDMFGRRDAPQAIGSNYGVCAVPLIIGMPLAGFIYDAQLSYQGTYFFAGAPMILGACILFLMPNDNQTELDMAGAADSEKTPLRPGEGYGDTFAATSADEKGYGERSKCVRITSPVDDYGYGDRPECVLITSPVDDYEVIFDRISSV</sequence>
<proteinExistence type="predicted"/>
<dbReference type="Pfam" id="PF07690">
    <property type="entry name" value="MFS_1"/>
    <property type="match status" value="1"/>
</dbReference>
<dbReference type="PANTHER" id="PTHR11360:SF251">
    <property type="entry name" value="MAJOR FACILITATOR SUPERFAMILY (MFS) PROFILE DOMAIN-CONTAINING PROTEIN"/>
    <property type="match status" value="1"/>
</dbReference>